<comment type="caution">
    <text evidence="1">The sequence shown here is derived from an EMBL/GenBank/DDBJ whole genome shotgun (WGS) entry which is preliminary data.</text>
</comment>
<evidence type="ECO:0000313" key="2">
    <source>
        <dbReference type="Proteomes" id="UP001151760"/>
    </source>
</evidence>
<protein>
    <submittedName>
        <fullName evidence="1">Uncharacterized protein</fullName>
    </submittedName>
</protein>
<accession>A0ABQ5EKK1</accession>
<dbReference type="EMBL" id="BQNB010016409">
    <property type="protein sequence ID" value="GJT51456.1"/>
    <property type="molecule type" value="Genomic_DNA"/>
</dbReference>
<dbReference type="Proteomes" id="UP001151760">
    <property type="component" value="Unassembled WGS sequence"/>
</dbReference>
<gene>
    <name evidence="1" type="ORF">Tco_0977613</name>
</gene>
<sequence length="424" mass="47179">MAQHVIPAAQLVPQYKPIGRCNNYAVLQSIPCSPECKIVGLILLDHCLSHALTATADVPAVYLQQFWRTVSKVPDIEDTIKFLLDTNIHTIEAFMNRVGYQGVIDKVNAFFTKNLAQPWQTMFKVFNRYLTTRTSGHDQTKINILQLFHAVINQTHVDYAALLCLVVLIVLPNATILLKNWHGWVPNPLHGMNSEEPMGLCNHMLGTTNQKFNIIYVYLDAMVLDLEKANDAQAKEIAGLKKRFGCSGRCIQTGEDKIVDETQGRLDDAEMFDIDDLHDDEVIVDMAVGEKQEKSAKINEREVSTSVEDSAAPTILVTTADEGVTAAKIDEITPTSAPTTVIDELTLAQTLIEIKAAKPKAVTTAATTTTTRSLGLDGCSSRAKKDQVALDEEMARNLEAQLQAELIEEEKMARKRRRSQHYFD</sequence>
<proteinExistence type="predicted"/>
<reference evidence="1" key="2">
    <citation type="submission" date="2022-01" db="EMBL/GenBank/DDBJ databases">
        <authorList>
            <person name="Yamashiro T."/>
            <person name="Shiraishi A."/>
            <person name="Satake H."/>
            <person name="Nakayama K."/>
        </authorList>
    </citation>
    <scope>NUCLEOTIDE SEQUENCE</scope>
</reference>
<organism evidence="1 2">
    <name type="scientific">Tanacetum coccineum</name>
    <dbReference type="NCBI Taxonomy" id="301880"/>
    <lineage>
        <taxon>Eukaryota</taxon>
        <taxon>Viridiplantae</taxon>
        <taxon>Streptophyta</taxon>
        <taxon>Embryophyta</taxon>
        <taxon>Tracheophyta</taxon>
        <taxon>Spermatophyta</taxon>
        <taxon>Magnoliopsida</taxon>
        <taxon>eudicotyledons</taxon>
        <taxon>Gunneridae</taxon>
        <taxon>Pentapetalae</taxon>
        <taxon>asterids</taxon>
        <taxon>campanulids</taxon>
        <taxon>Asterales</taxon>
        <taxon>Asteraceae</taxon>
        <taxon>Asteroideae</taxon>
        <taxon>Anthemideae</taxon>
        <taxon>Anthemidinae</taxon>
        <taxon>Tanacetum</taxon>
    </lineage>
</organism>
<reference evidence="1" key="1">
    <citation type="journal article" date="2022" name="Int. J. Mol. Sci.">
        <title>Draft Genome of Tanacetum Coccineum: Genomic Comparison of Closely Related Tanacetum-Family Plants.</title>
        <authorList>
            <person name="Yamashiro T."/>
            <person name="Shiraishi A."/>
            <person name="Nakayama K."/>
            <person name="Satake H."/>
        </authorList>
    </citation>
    <scope>NUCLEOTIDE SEQUENCE</scope>
</reference>
<keyword evidence="2" id="KW-1185">Reference proteome</keyword>
<evidence type="ECO:0000313" key="1">
    <source>
        <dbReference type="EMBL" id="GJT51456.1"/>
    </source>
</evidence>
<name>A0ABQ5EKK1_9ASTR</name>